<dbReference type="GO" id="GO:0046872">
    <property type="term" value="F:metal ion binding"/>
    <property type="evidence" value="ECO:0007669"/>
    <property type="project" value="UniProtKB-KW"/>
</dbReference>
<dbReference type="WBParaSite" id="PDA_v2.g16929.t1">
    <property type="protein sequence ID" value="PDA_v2.g16929.t1"/>
    <property type="gene ID" value="PDA_v2.g16929"/>
</dbReference>
<evidence type="ECO:0000256" key="1">
    <source>
        <dbReference type="ARBA" id="ARBA00022723"/>
    </source>
</evidence>
<sequence>MSSSKKSSPRTSQCSTASEILQSPASLTKTAKLPSFSNASINGSSTTSGTASGSATTNSSAFSMIGIGKKLTKYLRKYYKSTALSKRGNASKKMARQKYVFHRRGLLLAASQTPTASSKSTSSFASKKGIQKWVFSCKGCSRPITRDDVKANNAIFAMDEVWHRSHLVCFKCSANIGDEYRPFITSGLKDKHPLCLDCHMEAEHQTCSACNLPLFETCIEFDEKRMHQNCFVCEKCKAPFEGGEYALINGKPYDLDCYYFKAFETAFAPQLPGSYFDLQATSPPPIAVKLVSLCDVGHPSSSTTDGAAVTTAKESSGEVFEIQSAKAPLKPPPGTTTTAGAPTSAEPVFSSDSKEKVGTPIVRSPVYKEKLEDFVNGHEELLKTEKSDEKLISLGSNEMKKEIDPTKIEPKKAEEKKEEEKKDEVKKDEDKKEEEKKAEEKLVEVKKDEKEEEKKNEVKKGGKEEVKNEEKKDEQKKEDEKKDTTIL</sequence>
<evidence type="ECO:0000256" key="5">
    <source>
        <dbReference type="PROSITE-ProRule" id="PRU00125"/>
    </source>
</evidence>
<evidence type="ECO:0000256" key="2">
    <source>
        <dbReference type="ARBA" id="ARBA00022737"/>
    </source>
</evidence>
<dbReference type="GO" id="GO:0030018">
    <property type="term" value="C:Z disc"/>
    <property type="evidence" value="ECO:0007669"/>
    <property type="project" value="TreeGrafter"/>
</dbReference>
<feature type="region of interest" description="Disordered" evidence="6">
    <location>
        <begin position="323"/>
        <end position="361"/>
    </location>
</feature>
<dbReference type="AlphaFoldDB" id="A0A914PQ12"/>
<dbReference type="SMART" id="SM00132">
    <property type="entry name" value="LIM"/>
    <property type="match status" value="2"/>
</dbReference>
<dbReference type="SUPFAM" id="SSF57716">
    <property type="entry name" value="Glucocorticoid receptor-like (DNA-binding domain)"/>
    <property type="match status" value="1"/>
</dbReference>
<reference evidence="9" key="1">
    <citation type="submission" date="2022-11" db="UniProtKB">
        <authorList>
            <consortium name="WormBaseParasite"/>
        </authorList>
    </citation>
    <scope>IDENTIFICATION</scope>
</reference>
<dbReference type="InterPro" id="IPR001781">
    <property type="entry name" value="Znf_LIM"/>
</dbReference>
<proteinExistence type="predicted"/>
<dbReference type="CDD" id="cd08368">
    <property type="entry name" value="LIM"/>
    <property type="match status" value="2"/>
</dbReference>
<name>A0A914PQ12_9BILA</name>
<keyword evidence="8" id="KW-1185">Reference proteome</keyword>
<evidence type="ECO:0000259" key="7">
    <source>
        <dbReference type="PROSITE" id="PS50023"/>
    </source>
</evidence>
<keyword evidence="2" id="KW-0677">Repeat</keyword>
<feature type="compositionally biased region" description="Basic and acidic residues" evidence="6">
    <location>
        <begin position="398"/>
        <end position="487"/>
    </location>
</feature>
<dbReference type="GO" id="GO:0003712">
    <property type="term" value="F:transcription coregulator activity"/>
    <property type="evidence" value="ECO:0007669"/>
    <property type="project" value="TreeGrafter"/>
</dbReference>
<feature type="compositionally biased region" description="Polar residues" evidence="6">
    <location>
        <begin position="9"/>
        <end position="21"/>
    </location>
</feature>
<evidence type="ECO:0000313" key="9">
    <source>
        <dbReference type="WBParaSite" id="PDA_v2.g16929.t1"/>
    </source>
</evidence>
<evidence type="ECO:0000313" key="8">
    <source>
        <dbReference type="Proteomes" id="UP000887578"/>
    </source>
</evidence>
<feature type="region of interest" description="Disordered" evidence="6">
    <location>
        <begin position="1"/>
        <end position="21"/>
    </location>
</feature>
<evidence type="ECO:0000256" key="3">
    <source>
        <dbReference type="ARBA" id="ARBA00022833"/>
    </source>
</evidence>
<feature type="domain" description="LIM zinc-binding" evidence="7">
    <location>
        <begin position="135"/>
        <end position="205"/>
    </location>
</feature>
<dbReference type="Gene3D" id="2.10.110.10">
    <property type="entry name" value="Cysteine Rich Protein"/>
    <property type="match status" value="2"/>
</dbReference>
<evidence type="ECO:0000256" key="6">
    <source>
        <dbReference type="SAM" id="MobiDB-lite"/>
    </source>
</evidence>
<evidence type="ECO:0000256" key="4">
    <source>
        <dbReference type="ARBA" id="ARBA00023038"/>
    </source>
</evidence>
<keyword evidence="1 5" id="KW-0479">Metal-binding</keyword>
<dbReference type="PANTHER" id="PTHR24205:SF16">
    <property type="entry name" value="GH01042P-RELATED"/>
    <property type="match status" value="1"/>
</dbReference>
<keyword evidence="3 5" id="KW-0862">Zinc</keyword>
<dbReference type="Pfam" id="PF00412">
    <property type="entry name" value="LIM"/>
    <property type="match status" value="2"/>
</dbReference>
<dbReference type="PANTHER" id="PTHR24205">
    <property type="entry name" value="FOUR AND A HALF LIM DOMAINS PROTEIN"/>
    <property type="match status" value="1"/>
</dbReference>
<accession>A0A914PQ12</accession>
<feature type="compositionally biased region" description="Low complexity" evidence="6">
    <location>
        <begin position="335"/>
        <end position="345"/>
    </location>
</feature>
<keyword evidence="4 5" id="KW-0440">LIM domain</keyword>
<protein>
    <submittedName>
        <fullName evidence="9">LIM zinc-binding domain-containing protein</fullName>
    </submittedName>
</protein>
<feature type="region of interest" description="Disordered" evidence="6">
    <location>
        <begin position="393"/>
        <end position="487"/>
    </location>
</feature>
<dbReference type="PROSITE" id="PS50023">
    <property type="entry name" value="LIM_DOMAIN_2"/>
    <property type="match status" value="1"/>
</dbReference>
<dbReference type="GO" id="GO:0005634">
    <property type="term" value="C:nucleus"/>
    <property type="evidence" value="ECO:0007669"/>
    <property type="project" value="TreeGrafter"/>
</dbReference>
<organism evidence="8 9">
    <name type="scientific">Panagrolaimus davidi</name>
    <dbReference type="NCBI Taxonomy" id="227884"/>
    <lineage>
        <taxon>Eukaryota</taxon>
        <taxon>Metazoa</taxon>
        <taxon>Ecdysozoa</taxon>
        <taxon>Nematoda</taxon>
        <taxon>Chromadorea</taxon>
        <taxon>Rhabditida</taxon>
        <taxon>Tylenchina</taxon>
        <taxon>Panagrolaimomorpha</taxon>
        <taxon>Panagrolaimoidea</taxon>
        <taxon>Panagrolaimidae</taxon>
        <taxon>Panagrolaimus</taxon>
    </lineage>
</organism>
<dbReference type="Proteomes" id="UP000887578">
    <property type="component" value="Unplaced"/>
</dbReference>